<dbReference type="Pfam" id="PF12089">
    <property type="entry name" value="DUF3566"/>
    <property type="match status" value="1"/>
</dbReference>
<feature type="domain" description="DUF3566" evidence="2">
    <location>
        <begin position="5"/>
        <end position="110"/>
    </location>
</feature>
<organism evidence="3 4">
    <name type="scientific">Corynebacterium timonense</name>
    <dbReference type="NCBI Taxonomy" id="441500"/>
    <lineage>
        <taxon>Bacteria</taxon>
        <taxon>Bacillati</taxon>
        <taxon>Actinomycetota</taxon>
        <taxon>Actinomycetes</taxon>
        <taxon>Mycobacteriales</taxon>
        <taxon>Corynebacteriaceae</taxon>
        <taxon>Corynebacterium</taxon>
    </lineage>
</organism>
<dbReference type="STRING" id="1203190.GCA_000312345_00748"/>
<dbReference type="InterPro" id="IPR021949">
    <property type="entry name" value="DUF3566_TM"/>
</dbReference>
<proteinExistence type="predicted"/>
<dbReference type="RefSeq" id="WP_019193598.1">
    <property type="nucleotide sequence ID" value="NZ_LT629765.1"/>
</dbReference>
<reference evidence="3 4" key="1">
    <citation type="submission" date="2016-10" db="EMBL/GenBank/DDBJ databases">
        <authorList>
            <person name="de Groot N.N."/>
        </authorList>
    </citation>
    <scope>NUCLEOTIDE SEQUENCE [LARGE SCALE GENOMIC DNA]</scope>
    <source>
        <strain evidence="3 4">DSM 45434</strain>
    </source>
</reference>
<keyword evidence="1" id="KW-0472">Membrane</keyword>
<dbReference type="EMBL" id="LT629765">
    <property type="protein sequence ID" value="SDS69352.1"/>
    <property type="molecule type" value="Genomic_DNA"/>
</dbReference>
<keyword evidence="4" id="KW-1185">Reference proteome</keyword>
<gene>
    <name evidence="3" type="ORF">SAMN04488539_2187</name>
</gene>
<dbReference type="AlphaFoldDB" id="A0A1H1UA10"/>
<feature type="transmembrane region" description="Helical" evidence="1">
    <location>
        <begin position="66"/>
        <end position="86"/>
    </location>
</feature>
<dbReference type="OrthoDB" id="3240216at2"/>
<keyword evidence="1" id="KW-1133">Transmembrane helix</keyword>
<evidence type="ECO:0000259" key="2">
    <source>
        <dbReference type="Pfam" id="PF12089"/>
    </source>
</evidence>
<protein>
    <recommendedName>
        <fullName evidence="2">DUF3566 domain-containing protein</fullName>
    </recommendedName>
</protein>
<evidence type="ECO:0000256" key="1">
    <source>
        <dbReference type="SAM" id="Phobius"/>
    </source>
</evidence>
<accession>A0A1H1UA10</accession>
<dbReference type="Proteomes" id="UP000182237">
    <property type="component" value="Chromosome I"/>
</dbReference>
<keyword evidence="1" id="KW-0812">Transmembrane</keyword>
<evidence type="ECO:0000313" key="3">
    <source>
        <dbReference type="EMBL" id="SDS69352.1"/>
    </source>
</evidence>
<name>A0A1H1UA10_9CORY</name>
<evidence type="ECO:0000313" key="4">
    <source>
        <dbReference type="Proteomes" id="UP000182237"/>
    </source>
</evidence>
<feature type="transmembrane region" description="Helical" evidence="1">
    <location>
        <begin position="21"/>
        <end position="42"/>
    </location>
</feature>
<sequence>MAARKVTITHVSAVSAFKIGSILAIFGFLAWMLAAALVYGGLQGAGVIESLNSLIGGVGGDQVVDFPLFLSAAALLGLVGVVFVAVMSPLAAVMYNAVANLVGGLCVQMDNNAR</sequence>
<dbReference type="eggNOG" id="ENOG5030HSW">
    <property type="taxonomic scope" value="Bacteria"/>
</dbReference>